<accession>C2KI92</accession>
<dbReference type="RefSeq" id="WP_002815599.1">
    <property type="nucleotide sequence ID" value="NZ_GG693386.1"/>
</dbReference>
<name>C2KI92_LEUMC</name>
<dbReference type="Proteomes" id="UP000004283">
    <property type="component" value="Unassembled WGS sequence"/>
</dbReference>
<proteinExistence type="predicted"/>
<protein>
    <submittedName>
        <fullName evidence="1">Uncharacterized protein</fullName>
    </submittedName>
</protein>
<reference evidence="1 2" key="1">
    <citation type="submission" date="2009-04" db="EMBL/GenBank/DDBJ databases">
        <authorList>
            <person name="Qin X."/>
            <person name="Bachman B."/>
            <person name="Battles P."/>
            <person name="Bell A."/>
            <person name="Bess C."/>
            <person name="Bickham C."/>
            <person name="Chaboub L."/>
            <person name="Chen D."/>
            <person name="Coyle M."/>
            <person name="Deiros D.R."/>
            <person name="Dinh H."/>
            <person name="Forbes L."/>
            <person name="Fowler G."/>
            <person name="Francisco L."/>
            <person name="Fu Q."/>
            <person name="Gubbala S."/>
            <person name="Hale W."/>
            <person name="Han Y."/>
            <person name="Hemphill L."/>
            <person name="Highlander S.K."/>
            <person name="Hirani K."/>
            <person name="Hogues M."/>
            <person name="Jackson L."/>
            <person name="Jakkamsetti A."/>
            <person name="Javaid M."/>
            <person name="Jiang H."/>
            <person name="Korchina V."/>
            <person name="Kovar C."/>
            <person name="Lara F."/>
            <person name="Lee S."/>
            <person name="Mata R."/>
            <person name="Mathew T."/>
            <person name="Moen C."/>
            <person name="Morales K."/>
            <person name="Munidasa M."/>
            <person name="Nazareth L."/>
            <person name="Ngo R."/>
            <person name="Nguyen L."/>
            <person name="Okwuonu G."/>
            <person name="Ongeri F."/>
            <person name="Patil S."/>
            <person name="Petrosino J."/>
            <person name="Pham C."/>
            <person name="Pham P."/>
            <person name="Pu L.-L."/>
            <person name="Puazo M."/>
            <person name="Raj R."/>
            <person name="Reid J."/>
            <person name="Rouhana J."/>
            <person name="Saada N."/>
            <person name="Shang Y."/>
            <person name="Simmons D."/>
            <person name="Thornton R."/>
            <person name="Warren J."/>
            <person name="Weissenberger G."/>
            <person name="Zhang J."/>
            <person name="Zhang L."/>
            <person name="Zhou C."/>
            <person name="Zhu D."/>
            <person name="Muzny D."/>
            <person name="Worley K."/>
            <person name="Gibbs R."/>
        </authorList>
    </citation>
    <scope>NUCLEOTIDE SEQUENCE [LARGE SCALE GENOMIC DNA]</scope>
    <source>
        <strain evidence="1 2">ATCC 19254</strain>
    </source>
</reference>
<dbReference type="EMBL" id="ACKV01000010">
    <property type="protein sequence ID" value="EEJ43056.1"/>
    <property type="molecule type" value="Genomic_DNA"/>
</dbReference>
<gene>
    <name evidence="1" type="ORF">HMPREF0555_0358</name>
</gene>
<evidence type="ECO:0000313" key="1">
    <source>
        <dbReference type="EMBL" id="EEJ43056.1"/>
    </source>
</evidence>
<sequence>NLPYTKKRPQMWTHGLSPEHSIDTVNRYADFPRNYRGGWFIKIVRLPNERAYLLSPEFPTENKSCKEKADDVAMRISKEFI</sequence>
<evidence type="ECO:0000313" key="2">
    <source>
        <dbReference type="Proteomes" id="UP000004283"/>
    </source>
</evidence>
<organism evidence="1 2">
    <name type="scientific">Leuconostoc mesenteroides subsp. cremoris ATCC 19254</name>
    <dbReference type="NCBI Taxonomy" id="586220"/>
    <lineage>
        <taxon>Bacteria</taxon>
        <taxon>Bacillati</taxon>
        <taxon>Bacillota</taxon>
        <taxon>Bacilli</taxon>
        <taxon>Lactobacillales</taxon>
        <taxon>Lactobacillaceae</taxon>
        <taxon>Leuconostoc</taxon>
    </lineage>
</organism>
<feature type="non-terminal residue" evidence="1">
    <location>
        <position position="1"/>
    </location>
</feature>
<dbReference type="AlphaFoldDB" id="C2KI92"/>
<comment type="caution">
    <text evidence="1">The sequence shown here is derived from an EMBL/GenBank/DDBJ whole genome shotgun (WGS) entry which is preliminary data.</text>
</comment>
<dbReference type="HOGENOM" id="CLU_2563795_0_0_9"/>